<comment type="caution">
    <text evidence="2">The sequence shown here is derived from an EMBL/GenBank/DDBJ whole genome shotgun (WGS) entry which is preliminary data.</text>
</comment>
<dbReference type="EMBL" id="LAZR01002844">
    <property type="protein sequence ID" value="KKN24932.1"/>
    <property type="molecule type" value="Genomic_DNA"/>
</dbReference>
<gene>
    <name evidence="2" type="ORF">LCGC14_0889800</name>
</gene>
<evidence type="ECO:0000313" key="2">
    <source>
        <dbReference type="EMBL" id="KKN24932.1"/>
    </source>
</evidence>
<evidence type="ECO:0000256" key="1">
    <source>
        <dbReference type="SAM" id="MobiDB-lite"/>
    </source>
</evidence>
<accession>A0A0F9PKC6</accession>
<feature type="region of interest" description="Disordered" evidence="1">
    <location>
        <begin position="1"/>
        <end position="31"/>
    </location>
</feature>
<proteinExistence type="predicted"/>
<sequence length="286" mass="32883">MSCSCRQRRRDRDSEPTVDQDPPQDHNQEATNWTGFEGNLWVNEWLRDQRGPFLMTMAEGHSDMFRYHGHQYRQANPSWWRTNEETFTSYYDDPWVEPDDEIRAQDILDEFDILLDIQLSPGNWDFDPYLHGMANGMLLMRAIISGETPEYREAPEQWGADLYEAEERSAGFRDGVRLGRDISAIAGLEQLFTQMPVGTPDQFKLKRVSPGYYVGRVRTEVKGEETVVGVSLTHTEPVSGFRRGPWYFEVFGDPELHGHGSLAGGDWFATARQAQDELRQALTLGI</sequence>
<name>A0A0F9PKC6_9ZZZZ</name>
<protein>
    <submittedName>
        <fullName evidence="2">Uncharacterized protein</fullName>
    </submittedName>
</protein>
<reference evidence="2" key="1">
    <citation type="journal article" date="2015" name="Nature">
        <title>Complex archaea that bridge the gap between prokaryotes and eukaryotes.</title>
        <authorList>
            <person name="Spang A."/>
            <person name="Saw J.H."/>
            <person name="Jorgensen S.L."/>
            <person name="Zaremba-Niedzwiedzka K."/>
            <person name="Martijn J."/>
            <person name="Lind A.E."/>
            <person name="van Eijk R."/>
            <person name="Schleper C."/>
            <person name="Guy L."/>
            <person name="Ettema T.J."/>
        </authorList>
    </citation>
    <scope>NUCLEOTIDE SEQUENCE</scope>
</reference>
<organism evidence="2">
    <name type="scientific">marine sediment metagenome</name>
    <dbReference type="NCBI Taxonomy" id="412755"/>
    <lineage>
        <taxon>unclassified sequences</taxon>
        <taxon>metagenomes</taxon>
        <taxon>ecological metagenomes</taxon>
    </lineage>
</organism>
<dbReference type="AlphaFoldDB" id="A0A0F9PKC6"/>